<keyword evidence="4 9" id="KW-0547">Nucleotide-binding</keyword>
<dbReference type="PANTHER" id="PTHR44899:SF3">
    <property type="entry name" value="SERINE_THREONINE-PROTEIN KINASE NEK1"/>
    <property type="match status" value="1"/>
</dbReference>
<feature type="coiled-coil region" evidence="11">
    <location>
        <begin position="295"/>
        <end position="326"/>
    </location>
</feature>
<dbReference type="OMA" id="WAFEVEL"/>
<dbReference type="GO" id="GO:0004674">
    <property type="term" value="F:protein serine/threonine kinase activity"/>
    <property type="evidence" value="ECO:0007669"/>
    <property type="project" value="UniProtKB-KW"/>
</dbReference>
<evidence type="ECO:0000256" key="4">
    <source>
        <dbReference type="ARBA" id="ARBA00022741"/>
    </source>
</evidence>
<accession>F4QF70</accession>
<dbReference type="PROSITE" id="PS00107">
    <property type="entry name" value="PROTEIN_KINASE_ATP"/>
    <property type="match status" value="1"/>
</dbReference>
<evidence type="ECO:0000259" key="12">
    <source>
        <dbReference type="PROSITE" id="PS50011"/>
    </source>
</evidence>
<dbReference type="KEGG" id="dfa:DFA_11994"/>
<dbReference type="InterPro" id="IPR011009">
    <property type="entry name" value="Kinase-like_dom_sf"/>
</dbReference>
<evidence type="ECO:0000256" key="3">
    <source>
        <dbReference type="ARBA" id="ARBA00022679"/>
    </source>
</evidence>
<dbReference type="Pfam" id="PF00069">
    <property type="entry name" value="Pkinase"/>
    <property type="match status" value="1"/>
</dbReference>
<dbReference type="PANTHER" id="PTHR44899">
    <property type="entry name" value="CAMK FAMILY PROTEIN KINASE"/>
    <property type="match status" value="1"/>
</dbReference>
<dbReference type="Gene3D" id="3.30.200.20">
    <property type="entry name" value="Phosphorylase Kinase, domain 1"/>
    <property type="match status" value="1"/>
</dbReference>
<dbReference type="EC" id="2.7.11.1" evidence="1"/>
<dbReference type="InterPro" id="IPR008271">
    <property type="entry name" value="Ser/Thr_kinase_AS"/>
</dbReference>
<dbReference type="Proteomes" id="UP000007797">
    <property type="component" value="Unassembled WGS sequence"/>
</dbReference>
<evidence type="ECO:0000256" key="1">
    <source>
        <dbReference type="ARBA" id="ARBA00012513"/>
    </source>
</evidence>
<dbReference type="OrthoDB" id="27656at2759"/>
<dbReference type="GO" id="GO:0005524">
    <property type="term" value="F:ATP binding"/>
    <property type="evidence" value="ECO:0007669"/>
    <property type="project" value="UniProtKB-UniRule"/>
</dbReference>
<evidence type="ECO:0000313" key="14">
    <source>
        <dbReference type="Proteomes" id="UP000007797"/>
    </source>
</evidence>
<evidence type="ECO:0000256" key="8">
    <source>
        <dbReference type="ARBA" id="ARBA00048679"/>
    </source>
</evidence>
<feature type="domain" description="Protein kinase" evidence="12">
    <location>
        <begin position="8"/>
        <end position="263"/>
    </location>
</feature>
<gene>
    <name evidence="13" type="ORF">DFA_11994</name>
</gene>
<evidence type="ECO:0000256" key="10">
    <source>
        <dbReference type="RuleBase" id="RU000304"/>
    </source>
</evidence>
<dbReference type="PROSITE" id="PS50011">
    <property type="entry name" value="PROTEIN_KINASE_DOM"/>
    <property type="match status" value="1"/>
</dbReference>
<dbReference type="SUPFAM" id="SSF56112">
    <property type="entry name" value="Protein kinase-like (PK-like)"/>
    <property type="match status" value="1"/>
</dbReference>
<keyword evidence="2 10" id="KW-0723">Serine/threonine-protein kinase</keyword>
<feature type="binding site" evidence="9">
    <location>
        <position position="42"/>
    </location>
    <ligand>
        <name>ATP</name>
        <dbReference type="ChEBI" id="CHEBI:30616"/>
    </ligand>
</feature>
<keyword evidence="14" id="KW-1185">Reference proteome</keyword>
<keyword evidence="3" id="KW-0808">Transferase</keyword>
<dbReference type="EMBL" id="GL883029">
    <property type="protein sequence ID" value="EGG14224.1"/>
    <property type="molecule type" value="Genomic_DNA"/>
</dbReference>
<evidence type="ECO:0000256" key="6">
    <source>
        <dbReference type="ARBA" id="ARBA00022840"/>
    </source>
</evidence>
<dbReference type="STRING" id="1054147.F4QF70"/>
<evidence type="ECO:0000256" key="2">
    <source>
        <dbReference type="ARBA" id="ARBA00022527"/>
    </source>
</evidence>
<dbReference type="Gene3D" id="1.10.510.10">
    <property type="entry name" value="Transferase(Phosphotransferase) domain 1"/>
    <property type="match status" value="1"/>
</dbReference>
<sequence length="494" mass="57278">MAIEYEGYKVLRSLGEGSFGSTYLVEKEGQEFCMKKIPIPKKSKQAEILKEVSILQRLKHPFIVGYINNFVLNGYLYIIMEYANQGDLGTFLKKCQQDNTPILQETIILWFSQLCAAIKYVHDHKIIHRDIKPKNIVLHDYQVKLADFGAGKFLDLHQQTNTTIGTVLYMSPEICNREDYDHSTDLWSLGVVLYELLNLYNPFGDSKRSEDNKIIWERVKKGILKRPNNQYNEDLNRITTSLLNVAPKHRSSIESILNNRIIFTIVEKTEGFIELLATKLKIENLKDTNGPLYKIKQEWVEKRNQEKEKERLQEQQRLELEKVNEKQDIYGLFKRVEKSIVKLDQINYEMEKELLSKQLSSPPTQWVINEKVKSRLSINLKDNPINSWAFEVELIRSKLEIVPSDIRIQSFGKIDQYVNGRIAKLIFFIASMMRGSDLIGFGRSWILGSSKDKETAVHIFSVNEDSFVIDSLENASNCTKTSWFFGRIGSKLST</sequence>
<dbReference type="InterPro" id="IPR000719">
    <property type="entry name" value="Prot_kinase_dom"/>
</dbReference>
<dbReference type="SMART" id="SM00220">
    <property type="entry name" value="S_TKc"/>
    <property type="match status" value="1"/>
</dbReference>
<dbReference type="RefSeq" id="XP_004350932.1">
    <property type="nucleotide sequence ID" value="XM_004350881.1"/>
</dbReference>
<keyword evidence="11" id="KW-0175">Coiled coil</keyword>
<keyword evidence="6 9" id="KW-0067">ATP-binding</keyword>
<evidence type="ECO:0000313" key="13">
    <source>
        <dbReference type="EMBL" id="EGG14224.1"/>
    </source>
</evidence>
<dbReference type="InterPro" id="IPR051131">
    <property type="entry name" value="NEK_Ser/Thr_kinase_NIMA"/>
</dbReference>
<protein>
    <recommendedName>
        <fullName evidence="1">non-specific serine/threonine protein kinase</fullName>
        <ecNumber evidence="1">2.7.11.1</ecNumber>
    </recommendedName>
</protein>
<evidence type="ECO:0000256" key="11">
    <source>
        <dbReference type="SAM" id="Coils"/>
    </source>
</evidence>
<organism evidence="13 14">
    <name type="scientific">Cavenderia fasciculata</name>
    <name type="common">Slime mold</name>
    <name type="synonym">Dictyostelium fasciculatum</name>
    <dbReference type="NCBI Taxonomy" id="261658"/>
    <lineage>
        <taxon>Eukaryota</taxon>
        <taxon>Amoebozoa</taxon>
        <taxon>Evosea</taxon>
        <taxon>Eumycetozoa</taxon>
        <taxon>Dictyostelia</taxon>
        <taxon>Acytosteliales</taxon>
        <taxon>Cavenderiaceae</taxon>
        <taxon>Cavenderia</taxon>
    </lineage>
</organism>
<comment type="catalytic activity">
    <reaction evidence="8">
        <text>L-seryl-[protein] + ATP = O-phospho-L-seryl-[protein] + ADP + H(+)</text>
        <dbReference type="Rhea" id="RHEA:17989"/>
        <dbReference type="Rhea" id="RHEA-COMP:9863"/>
        <dbReference type="Rhea" id="RHEA-COMP:11604"/>
        <dbReference type="ChEBI" id="CHEBI:15378"/>
        <dbReference type="ChEBI" id="CHEBI:29999"/>
        <dbReference type="ChEBI" id="CHEBI:30616"/>
        <dbReference type="ChEBI" id="CHEBI:83421"/>
        <dbReference type="ChEBI" id="CHEBI:456216"/>
        <dbReference type="EC" id="2.7.11.1"/>
    </reaction>
</comment>
<dbReference type="AlphaFoldDB" id="F4QF70"/>
<dbReference type="PROSITE" id="PS00108">
    <property type="entry name" value="PROTEIN_KINASE_ST"/>
    <property type="match status" value="1"/>
</dbReference>
<comment type="catalytic activity">
    <reaction evidence="7">
        <text>L-threonyl-[protein] + ATP = O-phospho-L-threonyl-[protein] + ADP + H(+)</text>
        <dbReference type="Rhea" id="RHEA:46608"/>
        <dbReference type="Rhea" id="RHEA-COMP:11060"/>
        <dbReference type="Rhea" id="RHEA-COMP:11605"/>
        <dbReference type="ChEBI" id="CHEBI:15378"/>
        <dbReference type="ChEBI" id="CHEBI:30013"/>
        <dbReference type="ChEBI" id="CHEBI:30616"/>
        <dbReference type="ChEBI" id="CHEBI:61977"/>
        <dbReference type="ChEBI" id="CHEBI:456216"/>
        <dbReference type="EC" id="2.7.11.1"/>
    </reaction>
</comment>
<evidence type="ECO:0000256" key="7">
    <source>
        <dbReference type="ARBA" id="ARBA00047899"/>
    </source>
</evidence>
<name>F4QF70_CACFS</name>
<comment type="similarity">
    <text evidence="10">Belongs to the protein kinase superfamily.</text>
</comment>
<dbReference type="GeneID" id="14865891"/>
<dbReference type="InterPro" id="IPR017441">
    <property type="entry name" value="Protein_kinase_ATP_BS"/>
</dbReference>
<reference evidence="14" key="1">
    <citation type="journal article" date="2011" name="Genome Res.">
        <title>Phylogeny-wide analysis of social amoeba genomes highlights ancient origins for complex intercellular communication.</title>
        <authorList>
            <person name="Heidel A.J."/>
            <person name="Lawal H.M."/>
            <person name="Felder M."/>
            <person name="Schilde C."/>
            <person name="Helps N.R."/>
            <person name="Tunggal B."/>
            <person name="Rivero F."/>
            <person name="John U."/>
            <person name="Schleicher M."/>
            <person name="Eichinger L."/>
            <person name="Platzer M."/>
            <person name="Noegel A.A."/>
            <person name="Schaap P."/>
            <person name="Gloeckner G."/>
        </authorList>
    </citation>
    <scope>NUCLEOTIDE SEQUENCE [LARGE SCALE GENOMIC DNA]</scope>
    <source>
        <strain evidence="14">SH3</strain>
    </source>
</reference>
<evidence type="ECO:0000256" key="9">
    <source>
        <dbReference type="PROSITE-ProRule" id="PRU10141"/>
    </source>
</evidence>
<proteinExistence type="inferred from homology"/>
<keyword evidence="5" id="KW-0418">Kinase</keyword>
<evidence type="ECO:0000256" key="5">
    <source>
        <dbReference type="ARBA" id="ARBA00022777"/>
    </source>
</evidence>